<name>A0A4T3F448_9SPHN</name>
<accession>A0A4T3F448</accession>
<dbReference type="OrthoDB" id="8561892at2"/>
<dbReference type="RefSeq" id="WP_136691664.1">
    <property type="nucleotide sequence ID" value="NZ_SSHH01000001.1"/>
</dbReference>
<keyword evidence="3" id="KW-1185">Reference proteome</keyword>
<keyword evidence="1" id="KW-0812">Transmembrane</keyword>
<feature type="transmembrane region" description="Helical" evidence="1">
    <location>
        <begin position="40"/>
        <end position="62"/>
    </location>
</feature>
<dbReference type="Proteomes" id="UP000309389">
    <property type="component" value="Unassembled WGS sequence"/>
</dbReference>
<sequence>MNMTSFLPQRWRTRREAGRHNEAIAGVLSTPPIVPKRDGLVIFSMIGTAVLLPYLVAVKSLWKHLQRGRIAILDDGTLTAQDRAILAQHCGDPQIFRIADIPRGDFPEGGCWERLLTILDNRAGEYWLQLDSDTVTLGPVWELERAIAANRSFTLLGGGDAPEEPLELATFAERLYPHGPADGHVQTRIESRMGDLAPGLPWKYIRGCAGFAGFSAGRGGRKLAAAFLGRMKTAIGAENASIWGTEQVASNFLIANEGTPLCLPYSRYMNYWGKPWEEDVAFIHFVGAHRFDHGAYTEVSEKAVEALRA</sequence>
<dbReference type="AlphaFoldDB" id="A0A4T3F448"/>
<reference evidence="2 3" key="1">
    <citation type="submission" date="2019-04" db="EMBL/GenBank/DDBJ databases">
        <title>Altererythrobacter aquimixticola sp. nov., isolated from sediment of junction between the ocean and a freshwater spring.</title>
        <authorList>
            <person name="Yoon J.-H."/>
        </authorList>
    </citation>
    <scope>NUCLEOTIDE SEQUENCE [LARGE SCALE GENOMIC DNA]</scope>
    <source>
        <strain evidence="2 3">SSKS-13</strain>
    </source>
</reference>
<evidence type="ECO:0000256" key="1">
    <source>
        <dbReference type="SAM" id="Phobius"/>
    </source>
</evidence>
<comment type="caution">
    <text evidence="2">The sequence shown here is derived from an EMBL/GenBank/DDBJ whole genome shotgun (WGS) entry which is preliminary data.</text>
</comment>
<dbReference type="EMBL" id="SSHH01000001">
    <property type="protein sequence ID" value="TIX51084.1"/>
    <property type="molecule type" value="Genomic_DNA"/>
</dbReference>
<gene>
    <name evidence="2" type="ORF">E5222_00940</name>
</gene>
<keyword evidence="1" id="KW-0472">Membrane</keyword>
<protein>
    <submittedName>
        <fullName evidence="2">Uncharacterized protein</fullName>
    </submittedName>
</protein>
<proteinExistence type="predicted"/>
<dbReference type="SUPFAM" id="SSF53448">
    <property type="entry name" value="Nucleotide-diphospho-sugar transferases"/>
    <property type="match status" value="1"/>
</dbReference>
<evidence type="ECO:0000313" key="3">
    <source>
        <dbReference type="Proteomes" id="UP000309389"/>
    </source>
</evidence>
<dbReference type="InterPro" id="IPR029044">
    <property type="entry name" value="Nucleotide-diphossugar_trans"/>
</dbReference>
<evidence type="ECO:0000313" key="2">
    <source>
        <dbReference type="EMBL" id="TIX51084.1"/>
    </source>
</evidence>
<organism evidence="2 3">
    <name type="scientific">Alteraurantiacibacter aquimixticola</name>
    <dbReference type="NCBI Taxonomy" id="2489173"/>
    <lineage>
        <taxon>Bacteria</taxon>
        <taxon>Pseudomonadati</taxon>
        <taxon>Pseudomonadota</taxon>
        <taxon>Alphaproteobacteria</taxon>
        <taxon>Sphingomonadales</taxon>
        <taxon>Erythrobacteraceae</taxon>
        <taxon>Alteraurantiacibacter</taxon>
    </lineage>
</organism>
<keyword evidence="1" id="KW-1133">Transmembrane helix</keyword>